<protein>
    <submittedName>
        <fullName evidence="1">Uncharacterized protein</fullName>
    </submittedName>
</protein>
<dbReference type="AlphaFoldDB" id="X0SVB2"/>
<accession>X0SVB2</accession>
<name>X0SVB2_9ZZZZ</name>
<sequence>MPEKYEKLLLIIFTETIRGRLIWYGAHSLGTAIVDYMQSPQRPQMRNDGR</sequence>
<dbReference type="EMBL" id="BARS01002426">
    <property type="protein sequence ID" value="GAF85118.1"/>
    <property type="molecule type" value="Genomic_DNA"/>
</dbReference>
<gene>
    <name evidence="1" type="ORF">S01H1_04613</name>
</gene>
<comment type="caution">
    <text evidence="1">The sequence shown here is derived from an EMBL/GenBank/DDBJ whole genome shotgun (WGS) entry which is preliminary data.</text>
</comment>
<reference evidence="1" key="1">
    <citation type="journal article" date="2014" name="Front. Microbiol.">
        <title>High frequency of phylogenetically diverse reductive dehalogenase-homologous genes in deep subseafloor sedimentary metagenomes.</title>
        <authorList>
            <person name="Kawai M."/>
            <person name="Futagami T."/>
            <person name="Toyoda A."/>
            <person name="Takaki Y."/>
            <person name="Nishi S."/>
            <person name="Hori S."/>
            <person name="Arai W."/>
            <person name="Tsubouchi T."/>
            <person name="Morono Y."/>
            <person name="Uchiyama I."/>
            <person name="Ito T."/>
            <person name="Fujiyama A."/>
            <person name="Inagaki F."/>
            <person name="Takami H."/>
        </authorList>
    </citation>
    <scope>NUCLEOTIDE SEQUENCE</scope>
    <source>
        <strain evidence="1">Expedition CK06-06</strain>
    </source>
</reference>
<organism evidence="1">
    <name type="scientific">marine sediment metagenome</name>
    <dbReference type="NCBI Taxonomy" id="412755"/>
    <lineage>
        <taxon>unclassified sequences</taxon>
        <taxon>metagenomes</taxon>
        <taxon>ecological metagenomes</taxon>
    </lineage>
</organism>
<proteinExistence type="predicted"/>
<evidence type="ECO:0000313" key="1">
    <source>
        <dbReference type="EMBL" id="GAF85118.1"/>
    </source>
</evidence>